<gene>
    <name evidence="2" type="ORF">A1Q5_02195</name>
</gene>
<sequence>MIILYRIIFSISLLTFSIFPSISLAGLNYDHNYYTNTEITDILKKMEDPFTEESIDSYYQLFSELQSSSMEQEYVLSFEETDALKRYQDADYQAIRKALITSNNTEETAELITHIDSAFQQGVKYSGDVYRGESTLMAYSEGLISVGDIVSPSSYVSTSVSARSSQAFYKGQTSKFELKEGDAAIVMPNIRMDELEVLINRNSTFEVTAINITQEGNHVIYREISLNDIGERPIKDMHTGENISASEACLF</sequence>
<proteinExistence type="predicted"/>
<organism evidence="2 3">
    <name type="scientific">Aliivibrio logei 5S-186</name>
    <dbReference type="NCBI Taxonomy" id="626086"/>
    <lineage>
        <taxon>Bacteria</taxon>
        <taxon>Pseudomonadati</taxon>
        <taxon>Pseudomonadota</taxon>
        <taxon>Gammaproteobacteria</taxon>
        <taxon>Vibrionales</taxon>
        <taxon>Vibrionaceae</taxon>
        <taxon>Aliivibrio</taxon>
    </lineage>
</organism>
<dbReference type="InterPro" id="IPR003540">
    <property type="entry name" value="ADP-ribosyltransferase"/>
</dbReference>
<evidence type="ECO:0000313" key="3">
    <source>
        <dbReference type="Proteomes" id="UP000095059"/>
    </source>
</evidence>
<dbReference type="PROSITE" id="PS51996">
    <property type="entry name" value="TR_MART"/>
    <property type="match status" value="1"/>
</dbReference>
<reference evidence="2 3" key="1">
    <citation type="journal article" date="2012" name="Science">
        <title>Ecological populations of bacteria act as socially cohesive units of antibiotic production and resistance.</title>
        <authorList>
            <person name="Cordero O.X."/>
            <person name="Wildschutte H."/>
            <person name="Kirkup B."/>
            <person name="Proehl S."/>
            <person name="Ngo L."/>
            <person name="Hussain F."/>
            <person name="Le Roux F."/>
            <person name="Mincer T."/>
            <person name="Polz M.F."/>
        </authorList>
    </citation>
    <scope>NUCLEOTIDE SEQUENCE [LARGE SCALE GENOMIC DNA]</scope>
    <source>
        <strain evidence="2 3">5S-186</strain>
    </source>
</reference>
<keyword evidence="3" id="KW-1185">Reference proteome</keyword>
<protein>
    <recommendedName>
        <fullName evidence="1">ADP ribosyltransferase domain-containing protein</fullName>
    </recommendedName>
</protein>
<evidence type="ECO:0000313" key="2">
    <source>
        <dbReference type="EMBL" id="OEF09953.1"/>
    </source>
</evidence>
<dbReference type="Proteomes" id="UP000095059">
    <property type="component" value="Unassembled WGS sequence"/>
</dbReference>
<accession>A0ABX3AQ57</accession>
<feature type="domain" description="ADP ribosyltransferase" evidence="1">
    <location>
        <begin position="73"/>
        <end position="217"/>
    </location>
</feature>
<dbReference type="Gene3D" id="3.90.176.10">
    <property type="entry name" value="Toxin ADP-ribosyltransferase, Chain A, domain 1"/>
    <property type="match status" value="1"/>
</dbReference>
<evidence type="ECO:0000259" key="1">
    <source>
        <dbReference type="Pfam" id="PF03496"/>
    </source>
</evidence>
<dbReference type="EMBL" id="AJYJ02000136">
    <property type="protein sequence ID" value="OEF09953.1"/>
    <property type="molecule type" value="Genomic_DNA"/>
</dbReference>
<dbReference type="Pfam" id="PF03496">
    <property type="entry name" value="ADPrib_exo_Tox"/>
    <property type="match status" value="1"/>
</dbReference>
<comment type="caution">
    <text evidence="2">The sequence shown here is derived from an EMBL/GenBank/DDBJ whole genome shotgun (WGS) entry which is preliminary data.</text>
</comment>
<dbReference type="SUPFAM" id="SSF56399">
    <property type="entry name" value="ADP-ribosylation"/>
    <property type="match status" value="1"/>
</dbReference>
<name>A0ABX3AQ57_ALILO</name>